<keyword evidence="1" id="KW-0472">Membrane</keyword>
<gene>
    <name evidence="2" type="ORF">PXEA_LOCUS12624</name>
</gene>
<protein>
    <submittedName>
        <fullName evidence="2">Uncharacterized protein</fullName>
    </submittedName>
</protein>
<dbReference type="EMBL" id="CAAALY010040534">
    <property type="protein sequence ID" value="VEL19184.1"/>
    <property type="molecule type" value="Genomic_DNA"/>
</dbReference>
<dbReference type="OrthoDB" id="9970547at2759"/>
<comment type="caution">
    <text evidence="2">The sequence shown here is derived from an EMBL/GenBank/DDBJ whole genome shotgun (WGS) entry which is preliminary data.</text>
</comment>
<dbReference type="Proteomes" id="UP000784294">
    <property type="component" value="Unassembled WGS sequence"/>
</dbReference>
<sequence>MNDLVWFFDGETMEREFLLKRDGKSNRFDMLRCRQGLASSIYAPPLAWFLALAGLIQTIIKLA</sequence>
<accession>A0A3S5FDJ2</accession>
<name>A0A3S5FDJ2_9PLAT</name>
<dbReference type="AlphaFoldDB" id="A0A3S5FDJ2"/>
<organism evidence="2 3">
    <name type="scientific">Protopolystoma xenopodis</name>
    <dbReference type="NCBI Taxonomy" id="117903"/>
    <lineage>
        <taxon>Eukaryota</taxon>
        <taxon>Metazoa</taxon>
        <taxon>Spiralia</taxon>
        <taxon>Lophotrochozoa</taxon>
        <taxon>Platyhelminthes</taxon>
        <taxon>Monogenea</taxon>
        <taxon>Polyopisthocotylea</taxon>
        <taxon>Polystomatidea</taxon>
        <taxon>Polystomatidae</taxon>
        <taxon>Protopolystoma</taxon>
    </lineage>
</organism>
<proteinExistence type="predicted"/>
<evidence type="ECO:0000313" key="3">
    <source>
        <dbReference type="Proteomes" id="UP000784294"/>
    </source>
</evidence>
<feature type="transmembrane region" description="Helical" evidence="1">
    <location>
        <begin position="41"/>
        <end position="60"/>
    </location>
</feature>
<keyword evidence="1" id="KW-1133">Transmembrane helix</keyword>
<reference evidence="2" key="1">
    <citation type="submission" date="2018-11" db="EMBL/GenBank/DDBJ databases">
        <authorList>
            <consortium name="Pathogen Informatics"/>
        </authorList>
    </citation>
    <scope>NUCLEOTIDE SEQUENCE</scope>
</reference>
<evidence type="ECO:0000256" key="1">
    <source>
        <dbReference type="SAM" id="Phobius"/>
    </source>
</evidence>
<keyword evidence="3" id="KW-1185">Reference proteome</keyword>
<keyword evidence="1" id="KW-0812">Transmembrane</keyword>
<evidence type="ECO:0000313" key="2">
    <source>
        <dbReference type="EMBL" id="VEL19184.1"/>
    </source>
</evidence>